<evidence type="ECO:0000313" key="2">
    <source>
        <dbReference type="Proteomes" id="UP000642509"/>
    </source>
</evidence>
<protein>
    <submittedName>
        <fullName evidence="1">Uncharacterized protein</fullName>
    </submittedName>
</protein>
<name>A0ABQ2LZP4_9MICC</name>
<keyword evidence="2" id="KW-1185">Reference proteome</keyword>
<gene>
    <name evidence="1" type="ORF">GCM10010977_17190</name>
</gene>
<organism evidence="1 2">
    <name type="scientific">Citricoccus zhacaiensis</name>
    <dbReference type="NCBI Taxonomy" id="489142"/>
    <lineage>
        <taxon>Bacteria</taxon>
        <taxon>Bacillati</taxon>
        <taxon>Actinomycetota</taxon>
        <taxon>Actinomycetes</taxon>
        <taxon>Micrococcales</taxon>
        <taxon>Micrococcaceae</taxon>
        <taxon>Citricoccus</taxon>
    </lineage>
</organism>
<proteinExistence type="predicted"/>
<dbReference type="EMBL" id="BMLQ01000004">
    <property type="protein sequence ID" value="GGO45148.1"/>
    <property type="molecule type" value="Genomic_DNA"/>
</dbReference>
<reference evidence="2" key="1">
    <citation type="journal article" date="2019" name="Int. J. Syst. Evol. Microbiol.">
        <title>The Global Catalogue of Microorganisms (GCM) 10K type strain sequencing project: providing services to taxonomists for standard genome sequencing and annotation.</title>
        <authorList>
            <consortium name="The Broad Institute Genomics Platform"/>
            <consortium name="The Broad Institute Genome Sequencing Center for Infectious Disease"/>
            <person name="Wu L."/>
            <person name="Ma J."/>
        </authorList>
    </citation>
    <scope>NUCLEOTIDE SEQUENCE [LARGE SCALE GENOMIC DNA]</scope>
    <source>
        <strain evidence="2">CGMCC 1.7064</strain>
    </source>
</reference>
<evidence type="ECO:0000313" key="1">
    <source>
        <dbReference type="EMBL" id="GGO45148.1"/>
    </source>
</evidence>
<accession>A0ABQ2LZP4</accession>
<sequence>MRCFITSSGLSPRFPVRDAEYWASPPSGDGEEADWWNDSLNDTLPFCLPPATARLWGATLRGEDEYFSLPRSSAPAVGRGTGTASRT</sequence>
<comment type="caution">
    <text evidence="1">The sequence shown here is derived from an EMBL/GenBank/DDBJ whole genome shotgun (WGS) entry which is preliminary data.</text>
</comment>
<dbReference type="Proteomes" id="UP000642509">
    <property type="component" value="Unassembled WGS sequence"/>
</dbReference>